<keyword evidence="3" id="KW-1185">Reference proteome</keyword>
<feature type="region of interest" description="Disordered" evidence="1">
    <location>
        <begin position="1"/>
        <end position="102"/>
    </location>
</feature>
<sequence length="148" mass="16220">MSSKAKRVLPTRPEPPTIEQVLADVGGTRPADPVLLLPAEPPRASGDHDGPAPGESPPGGGWGQRDGSRPAPRGRRRWARWPWRGPGLRHLGRAGAPRGSPAWARCWSWSWWWRSPRSAPRRRWSSWGRGAAPPRRSPAAGRRTAACS</sequence>
<evidence type="ECO:0000313" key="2">
    <source>
        <dbReference type="Ensembl" id="ENSABRP00000004316.1"/>
    </source>
</evidence>
<proteinExistence type="predicted"/>
<feature type="region of interest" description="Disordered" evidence="1">
    <location>
        <begin position="116"/>
        <end position="148"/>
    </location>
</feature>
<dbReference type="AlphaFoldDB" id="A0A8B9BH72"/>
<evidence type="ECO:0000256" key="1">
    <source>
        <dbReference type="SAM" id="MobiDB-lite"/>
    </source>
</evidence>
<dbReference type="Proteomes" id="UP000694426">
    <property type="component" value="Unplaced"/>
</dbReference>
<accession>A0A8B9BH72</accession>
<feature type="compositionally biased region" description="Low complexity" evidence="1">
    <location>
        <begin position="125"/>
        <end position="148"/>
    </location>
</feature>
<name>A0A8B9BH72_9AVES</name>
<reference evidence="2" key="2">
    <citation type="submission" date="2025-09" db="UniProtKB">
        <authorList>
            <consortium name="Ensembl"/>
        </authorList>
    </citation>
    <scope>IDENTIFICATION</scope>
</reference>
<dbReference type="Ensembl" id="ENSABRT00000006157.1">
    <property type="protein sequence ID" value="ENSABRP00000004316.1"/>
    <property type="gene ID" value="ENSABRG00000003995.1"/>
</dbReference>
<protein>
    <submittedName>
        <fullName evidence="2">Uncharacterized protein</fullName>
    </submittedName>
</protein>
<reference evidence="2" key="1">
    <citation type="submission" date="2025-08" db="UniProtKB">
        <authorList>
            <consortium name="Ensembl"/>
        </authorList>
    </citation>
    <scope>IDENTIFICATION</scope>
</reference>
<evidence type="ECO:0000313" key="3">
    <source>
        <dbReference type="Proteomes" id="UP000694426"/>
    </source>
</evidence>
<dbReference type="InterPro" id="IPR028227">
    <property type="entry name" value="UPF0449"/>
</dbReference>
<dbReference type="Pfam" id="PF15136">
    <property type="entry name" value="UPF0449"/>
    <property type="match status" value="1"/>
</dbReference>
<dbReference type="GeneTree" id="ENSGT01030000238535"/>
<organism evidence="2 3">
    <name type="scientific">Anser brachyrhynchus</name>
    <name type="common">Pink-footed goose</name>
    <dbReference type="NCBI Taxonomy" id="132585"/>
    <lineage>
        <taxon>Eukaryota</taxon>
        <taxon>Metazoa</taxon>
        <taxon>Chordata</taxon>
        <taxon>Craniata</taxon>
        <taxon>Vertebrata</taxon>
        <taxon>Euteleostomi</taxon>
        <taxon>Archelosauria</taxon>
        <taxon>Archosauria</taxon>
        <taxon>Dinosauria</taxon>
        <taxon>Saurischia</taxon>
        <taxon>Theropoda</taxon>
        <taxon>Coelurosauria</taxon>
        <taxon>Aves</taxon>
        <taxon>Neognathae</taxon>
        <taxon>Galloanserae</taxon>
        <taxon>Anseriformes</taxon>
        <taxon>Anatidae</taxon>
        <taxon>Anserinae</taxon>
        <taxon>Anser</taxon>
    </lineage>
</organism>